<evidence type="ECO:0000256" key="1">
    <source>
        <dbReference type="SAM" id="Phobius"/>
    </source>
</evidence>
<keyword evidence="1" id="KW-0472">Membrane</keyword>
<gene>
    <name evidence="2" type="ORF">CLV32_3515</name>
</gene>
<keyword evidence="3" id="KW-1185">Reference proteome</keyword>
<name>A0A4R6IEY8_9SPHI</name>
<dbReference type="RefSeq" id="WP_133557730.1">
    <property type="nucleotide sequence ID" value="NZ_SNWM01000004.1"/>
</dbReference>
<comment type="caution">
    <text evidence="2">The sequence shown here is derived from an EMBL/GenBank/DDBJ whole genome shotgun (WGS) entry which is preliminary data.</text>
</comment>
<evidence type="ECO:0000313" key="2">
    <source>
        <dbReference type="EMBL" id="TDO20880.1"/>
    </source>
</evidence>
<dbReference type="Proteomes" id="UP000295499">
    <property type="component" value="Unassembled WGS sequence"/>
</dbReference>
<feature type="transmembrane region" description="Helical" evidence="1">
    <location>
        <begin position="110"/>
        <end position="128"/>
    </location>
</feature>
<proteinExistence type="predicted"/>
<accession>A0A4R6IEY8</accession>
<keyword evidence="1" id="KW-0812">Transmembrane</keyword>
<dbReference type="AlphaFoldDB" id="A0A4R6IEY8"/>
<evidence type="ECO:0000313" key="3">
    <source>
        <dbReference type="Proteomes" id="UP000295499"/>
    </source>
</evidence>
<feature type="transmembrane region" description="Helical" evidence="1">
    <location>
        <begin position="134"/>
        <end position="155"/>
    </location>
</feature>
<feature type="transmembrane region" description="Helical" evidence="1">
    <location>
        <begin position="201"/>
        <end position="221"/>
    </location>
</feature>
<dbReference type="OrthoDB" id="1162022at2"/>
<reference evidence="2 3" key="1">
    <citation type="submission" date="2019-03" db="EMBL/GenBank/DDBJ databases">
        <title>Genomic Encyclopedia of Archaeal and Bacterial Type Strains, Phase II (KMG-II): from individual species to whole genera.</title>
        <authorList>
            <person name="Goeker M."/>
        </authorList>
    </citation>
    <scope>NUCLEOTIDE SEQUENCE [LARGE SCALE GENOMIC DNA]</scope>
    <source>
        <strain evidence="2 3">DSM 19034</strain>
    </source>
</reference>
<dbReference type="EMBL" id="SNWM01000004">
    <property type="protein sequence ID" value="TDO20880.1"/>
    <property type="molecule type" value="Genomic_DNA"/>
</dbReference>
<protein>
    <submittedName>
        <fullName evidence="2">Uncharacterized protein</fullName>
    </submittedName>
</protein>
<keyword evidence="1" id="KW-1133">Transmembrane helix</keyword>
<sequence length="240" mass="27136">MPLKITCFVEIERTNSMQLLHQTNIFIHIIAGSLALCLGLMTAIFYKKKRWHVKFGWWFVWMMSLVVVTGLTGIFVFNRNSFLLVITLLSGYNCFSGIRAVRLKGNKPRLIDLMMPLAIIAVGGRYLYSLQSSGLYWSPVVVYSTLGALLLVTAYDLSKNWQSNIARKKAVYYEHAYKMISALSGLASAFAGTVFPQYHPYSQFLPSVLGLCWILAIFIRLNNDSKLQRKQVVSSYAPIG</sequence>
<feature type="transmembrane region" description="Helical" evidence="1">
    <location>
        <begin position="82"/>
        <end position="98"/>
    </location>
</feature>
<feature type="transmembrane region" description="Helical" evidence="1">
    <location>
        <begin position="25"/>
        <end position="46"/>
    </location>
</feature>
<feature type="transmembrane region" description="Helical" evidence="1">
    <location>
        <begin position="176"/>
        <end position="195"/>
    </location>
</feature>
<organism evidence="2 3">
    <name type="scientific">Pedobacter duraquae</name>
    <dbReference type="NCBI Taxonomy" id="425511"/>
    <lineage>
        <taxon>Bacteria</taxon>
        <taxon>Pseudomonadati</taxon>
        <taxon>Bacteroidota</taxon>
        <taxon>Sphingobacteriia</taxon>
        <taxon>Sphingobacteriales</taxon>
        <taxon>Sphingobacteriaceae</taxon>
        <taxon>Pedobacter</taxon>
    </lineage>
</organism>
<feature type="transmembrane region" description="Helical" evidence="1">
    <location>
        <begin position="58"/>
        <end position="76"/>
    </location>
</feature>